<dbReference type="RefSeq" id="WP_377903858.1">
    <property type="nucleotide sequence ID" value="NZ_JBHRZS010000006.1"/>
</dbReference>
<gene>
    <name evidence="14 19" type="primary">murC</name>
    <name evidence="19" type="ORF">ACFOSV_04590</name>
</gene>
<evidence type="ECO:0000256" key="6">
    <source>
        <dbReference type="ARBA" id="ARBA00022618"/>
    </source>
</evidence>
<evidence type="ECO:0000256" key="15">
    <source>
        <dbReference type="SAM" id="Phobius"/>
    </source>
</evidence>
<keyword evidence="15" id="KW-1133">Transmembrane helix</keyword>
<evidence type="ECO:0000259" key="18">
    <source>
        <dbReference type="Pfam" id="PF08245"/>
    </source>
</evidence>
<evidence type="ECO:0000256" key="7">
    <source>
        <dbReference type="ARBA" id="ARBA00022741"/>
    </source>
</evidence>
<dbReference type="Gene3D" id="3.40.1190.10">
    <property type="entry name" value="Mur-like, catalytic domain"/>
    <property type="match status" value="1"/>
</dbReference>
<sequence>MNMKGRNIVHFLGIGGIGMSAIARWFAMEGYVVSGYDRTPSVITDALQAEGISISFEDSIATIPSRVLEDQSKVLIVWTPAMPAESTQLNYFRNEGFELKKRSEVLGMLTESKYTIAVAGTHGKTTTSSMIAHLLKTANLPITAFLGGVTQNYGSNLIKSPKSKKPELLVVEADEFDRSFLKLHPSEAVITSADADHLDIYGDEDTILSGFRDFAKLIEKKGKLFIQDGALQKLGEIEGRKLKVKEYGLRSSNITAENIQARSDSFVFDYRNGKDSIPHLELFIPGYHNVENALAAISVAINHGVSPDQIREGLKTFRGVKRRFEIHINESDRVYIDDYAHHPEEIRSLLSSVIAMYPGKNITVIFQPHLYSRTRDFAEGFSESLSLADRVLLLDIYPAREKAIQGVNSEMLLEGIQAQSKEVISKENLLSQLEKASSEVVVSLGAGDIDRLVPQIASILSRKTIKQP</sequence>
<dbReference type="SUPFAM" id="SSF53623">
    <property type="entry name" value="MurD-like peptide ligases, catalytic domain"/>
    <property type="match status" value="1"/>
</dbReference>
<comment type="caution">
    <text evidence="19">The sequence shown here is derived from an EMBL/GenBank/DDBJ whole genome shotgun (WGS) entry which is preliminary data.</text>
</comment>
<keyword evidence="7 14" id="KW-0547">Nucleotide-binding</keyword>
<comment type="catalytic activity">
    <reaction evidence="13 14">
        <text>UDP-N-acetyl-alpha-D-muramate + L-alanine + ATP = UDP-N-acetyl-alpha-D-muramoyl-L-alanine + ADP + phosphate + H(+)</text>
        <dbReference type="Rhea" id="RHEA:23372"/>
        <dbReference type="ChEBI" id="CHEBI:15378"/>
        <dbReference type="ChEBI" id="CHEBI:30616"/>
        <dbReference type="ChEBI" id="CHEBI:43474"/>
        <dbReference type="ChEBI" id="CHEBI:57972"/>
        <dbReference type="ChEBI" id="CHEBI:70757"/>
        <dbReference type="ChEBI" id="CHEBI:83898"/>
        <dbReference type="ChEBI" id="CHEBI:456216"/>
        <dbReference type="EC" id="6.3.2.8"/>
    </reaction>
</comment>
<dbReference type="Pfam" id="PF02875">
    <property type="entry name" value="Mur_ligase_C"/>
    <property type="match status" value="1"/>
</dbReference>
<keyword evidence="20" id="KW-1185">Reference proteome</keyword>
<comment type="subcellular location">
    <subcellularLocation>
        <location evidence="1 14">Cytoplasm</location>
    </subcellularLocation>
</comment>
<dbReference type="HAMAP" id="MF_00046">
    <property type="entry name" value="MurC"/>
    <property type="match status" value="1"/>
</dbReference>
<dbReference type="PANTHER" id="PTHR43445">
    <property type="entry name" value="UDP-N-ACETYLMURAMATE--L-ALANINE LIGASE-RELATED"/>
    <property type="match status" value="1"/>
</dbReference>
<comment type="similarity">
    <text evidence="14">Belongs to the MurCDEF family.</text>
</comment>
<evidence type="ECO:0000256" key="14">
    <source>
        <dbReference type="HAMAP-Rule" id="MF_00046"/>
    </source>
</evidence>
<keyword evidence="8 14" id="KW-0067">ATP-binding</keyword>
<reference evidence="20" key="1">
    <citation type="journal article" date="2019" name="Int. J. Syst. Evol. Microbiol.">
        <title>The Global Catalogue of Microorganisms (GCM) 10K type strain sequencing project: providing services to taxonomists for standard genome sequencing and annotation.</title>
        <authorList>
            <consortium name="The Broad Institute Genomics Platform"/>
            <consortium name="The Broad Institute Genome Sequencing Center for Infectious Disease"/>
            <person name="Wu L."/>
            <person name="Ma J."/>
        </authorList>
    </citation>
    <scope>NUCLEOTIDE SEQUENCE [LARGE SCALE GENOMIC DNA]</scope>
    <source>
        <strain evidence="20">CCUG 60523</strain>
    </source>
</reference>
<keyword evidence="5 14" id="KW-0436">Ligase</keyword>
<dbReference type="SUPFAM" id="SSF53244">
    <property type="entry name" value="MurD-like peptide ligases, peptide-binding domain"/>
    <property type="match status" value="1"/>
</dbReference>
<name>A0ABV8ARA4_9BACT</name>
<evidence type="ECO:0000256" key="3">
    <source>
        <dbReference type="ARBA" id="ARBA00012211"/>
    </source>
</evidence>
<keyword evidence="15" id="KW-0472">Membrane</keyword>
<protein>
    <recommendedName>
        <fullName evidence="3 14">UDP-N-acetylmuramate--L-alanine ligase</fullName>
        <ecNumber evidence="3 14">6.3.2.8</ecNumber>
    </recommendedName>
    <alternativeName>
        <fullName evidence="14">UDP-N-acetylmuramoyl-L-alanine synthetase</fullName>
    </alternativeName>
</protein>
<dbReference type="InterPro" id="IPR000713">
    <property type="entry name" value="Mur_ligase_N"/>
</dbReference>
<dbReference type="EMBL" id="JBHRZS010000006">
    <property type="protein sequence ID" value="MFC3879436.1"/>
    <property type="molecule type" value="Genomic_DNA"/>
</dbReference>
<keyword evidence="10 14" id="KW-0573">Peptidoglycan synthesis</keyword>
<evidence type="ECO:0000259" key="17">
    <source>
        <dbReference type="Pfam" id="PF02875"/>
    </source>
</evidence>
<dbReference type="SUPFAM" id="SSF51984">
    <property type="entry name" value="MurCD N-terminal domain"/>
    <property type="match status" value="1"/>
</dbReference>
<evidence type="ECO:0000256" key="4">
    <source>
        <dbReference type="ARBA" id="ARBA00022490"/>
    </source>
</evidence>
<dbReference type="NCBIfam" id="TIGR01082">
    <property type="entry name" value="murC"/>
    <property type="match status" value="1"/>
</dbReference>
<dbReference type="Pfam" id="PF01225">
    <property type="entry name" value="Mur_ligase"/>
    <property type="match status" value="1"/>
</dbReference>
<dbReference type="InterPro" id="IPR013221">
    <property type="entry name" value="Mur_ligase_cen"/>
</dbReference>
<feature type="binding site" evidence="14">
    <location>
        <begin position="120"/>
        <end position="126"/>
    </location>
    <ligand>
        <name>ATP</name>
        <dbReference type="ChEBI" id="CHEBI:30616"/>
    </ligand>
</feature>
<dbReference type="Proteomes" id="UP001595805">
    <property type="component" value="Unassembled WGS sequence"/>
</dbReference>
<comment type="function">
    <text evidence="14">Cell wall formation.</text>
</comment>
<evidence type="ECO:0000256" key="2">
    <source>
        <dbReference type="ARBA" id="ARBA00004752"/>
    </source>
</evidence>
<feature type="domain" description="Mur ligase central" evidence="18">
    <location>
        <begin position="118"/>
        <end position="300"/>
    </location>
</feature>
<dbReference type="GO" id="GO:0008763">
    <property type="term" value="F:UDP-N-acetylmuramate-L-alanine ligase activity"/>
    <property type="evidence" value="ECO:0007669"/>
    <property type="project" value="UniProtKB-EC"/>
</dbReference>
<dbReference type="InterPro" id="IPR050061">
    <property type="entry name" value="MurCDEF_pg_biosynth"/>
</dbReference>
<evidence type="ECO:0000256" key="1">
    <source>
        <dbReference type="ARBA" id="ARBA00004496"/>
    </source>
</evidence>
<evidence type="ECO:0000256" key="10">
    <source>
        <dbReference type="ARBA" id="ARBA00022984"/>
    </source>
</evidence>
<keyword evidence="4 14" id="KW-0963">Cytoplasm</keyword>
<evidence type="ECO:0000256" key="5">
    <source>
        <dbReference type="ARBA" id="ARBA00022598"/>
    </source>
</evidence>
<evidence type="ECO:0000259" key="16">
    <source>
        <dbReference type="Pfam" id="PF01225"/>
    </source>
</evidence>
<evidence type="ECO:0000256" key="11">
    <source>
        <dbReference type="ARBA" id="ARBA00023306"/>
    </source>
</evidence>
<feature type="domain" description="Mur ligase C-terminal" evidence="17">
    <location>
        <begin position="322"/>
        <end position="445"/>
    </location>
</feature>
<feature type="transmembrane region" description="Helical" evidence="15">
    <location>
        <begin position="7"/>
        <end position="27"/>
    </location>
</feature>
<keyword evidence="9 14" id="KW-0133">Cell shape</keyword>
<evidence type="ECO:0000256" key="12">
    <source>
        <dbReference type="ARBA" id="ARBA00023316"/>
    </source>
</evidence>
<evidence type="ECO:0000256" key="8">
    <source>
        <dbReference type="ARBA" id="ARBA00022840"/>
    </source>
</evidence>
<keyword evidence="6 14" id="KW-0132">Cell division</keyword>
<keyword evidence="15" id="KW-0812">Transmembrane</keyword>
<dbReference type="EC" id="6.3.2.8" evidence="3 14"/>
<dbReference type="PANTHER" id="PTHR43445:SF3">
    <property type="entry name" value="UDP-N-ACETYLMURAMATE--L-ALANINE LIGASE"/>
    <property type="match status" value="1"/>
</dbReference>
<dbReference type="Gene3D" id="3.40.50.720">
    <property type="entry name" value="NAD(P)-binding Rossmann-like Domain"/>
    <property type="match status" value="1"/>
</dbReference>
<evidence type="ECO:0000256" key="13">
    <source>
        <dbReference type="ARBA" id="ARBA00047833"/>
    </source>
</evidence>
<dbReference type="InterPro" id="IPR004101">
    <property type="entry name" value="Mur_ligase_C"/>
</dbReference>
<dbReference type="InterPro" id="IPR036565">
    <property type="entry name" value="Mur-like_cat_sf"/>
</dbReference>
<dbReference type="Gene3D" id="3.90.190.20">
    <property type="entry name" value="Mur ligase, C-terminal domain"/>
    <property type="match status" value="1"/>
</dbReference>
<evidence type="ECO:0000313" key="19">
    <source>
        <dbReference type="EMBL" id="MFC3879436.1"/>
    </source>
</evidence>
<keyword evidence="12 14" id="KW-0961">Cell wall biogenesis/degradation</keyword>
<evidence type="ECO:0000256" key="9">
    <source>
        <dbReference type="ARBA" id="ARBA00022960"/>
    </source>
</evidence>
<dbReference type="InterPro" id="IPR036615">
    <property type="entry name" value="Mur_ligase_C_dom_sf"/>
</dbReference>
<keyword evidence="11 14" id="KW-0131">Cell cycle</keyword>
<accession>A0ABV8ARA4</accession>
<evidence type="ECO:0000313" key="20">
    <source>
        <dbReference type="Proteomes" id="UP001595805"/>
    </source>
</evidence>
<feature type="domain" description="Mur ligase N-terminal catalytic" evidence="16">
    <location>
        <begin position="9"/>
        <end position="114"/>
    </location>
</feature>
<dbReference type="Pfam" id="PF08245">
    <property type="entry name" value="Mur_ligase_M"/>
    <property type="match status" value="1"/>
</dbReference>
<proteinExistence type="inferred from homology"/>
<dbReference type="InterPro" id="IPR005758">
    <property type="entry name" value="UDP-N-AcMur_Ala_ligase_MurC"/>
</dbReference>
<comment type="pathway">
    <text evidence="2 14">Cell wall biogenesis; peptidoglycan biosynthesis.</text>
</comment>
<organism evidence="19 20">
    <name type="scientific">Algoriphagus namhaensis</name>
    <dbReference type="NCBI Taxonomy" id="915353"/>
    <lineage>
        <taxon>Bacteria</taxon>
        <taxon>Pseudomonadati</taxon>
        <taxon>Bacteroidota</taxon>
        <taxon>Cytophagia</taxon>
        <taxon>Cytophagales</taxon>
        <taxon>Cyclobacteriaceae</taxon>
        <taxon>Algoriphagus</taxon>
    </lineage>
</organism>